<keyword evidence="1" id="KW-0472">Membrane</keyword>
<feature type="transmembrane region" description="Helical" evidence="1">
    <location>
        <begin position="32"/>
        <end position="57"/>
    </location>
</feature>
<organism evidence="2 3">
    <name type="scientific">Olea europaea subsp. europaea</name>
    <dbReference type="NCBI Taxonomy" id="158383"/>
    <lineage>
        <taxon>Eukaryota</taxon>
        <taxon>Viridiplantae</taxon>
        <taxon>Streptophyta</taxon>
        <taxon>Embryophyta</taxon>
        <taxon>Tracheophyta</taxon>
        <taxon>Spermatophyta</taxon>
        <taxon>Magnoliopsida</taxon>
        <taxon>eudicotyledons</taxon>
        <taxon>Gunneridae</taxon>
        <taxon>Pentapetalae</taxon>
        <taxon>asterids</taxon>
        <taxon>lamiids</taxon>
        <taxon>Lamiales</taxon>
        <taxon>Oleaceae</taxon>
        <taxon>Oleeae</taxon>
        <taxon>Olea</taxon>
    </lineage>
</organism>
<gene>
    <name evidence="2" type="ORF">OLEA9_A025990</name>
</gene>
<keyword evidence="3" id="KW-1185">Reference proteome</keyword>
<evidence type="ECO:0000313" key="3">
    <source>
        <dbReference type="Proteomes" id="UP000594638"/>
    </source>
</evidence>
<accession>A0A8S0RM26</accession>
<dbReference type="EMBL" id="CACTIH010003644">
    <property type="protein sequence ID" value="CAA2980289.1"/>
    <property type="molecule type" value="Genomic_DNA"/>
</dbReference>
<evidence type="ECO:0000313" key="2">
    <source>
        <dbReference type="EMBL" id="CAA2980289.1"/>
    </source>
</evidence>
<proteinExistence type="predicted"/>
<dbReference type="Proteomes" id="UP000594638">
    <property type="component" value="Unassembled WGS sequence"/>
</dbReference>
<reference evidence="2 3" key="1">
    <citation type="submission" date="2019-12" db="EMBL/GenBank/DDBJ databases">
        <authorList>
            <person name="Alioto T."/>
            <person name="Alioto T."/>
            <person name="Gomez Garrido J."/>
        </authorList>
    </citation>
    <scope>NUCLEOTIDE SEQUENCE [LARGE SCALE GENOMIC DNA]</scope>
</reference>
<dbReference type="Gramene" id="OE9A025990T1">
    <property type="protein sequence ID" value="OE9A025990C1"/>
    <property type="gene ID" value="OE9A025990"/>
</dbReference>
<keyword evidence="1" id="KW-1133">Transmembrane helix</keyword>
<keyword evidence="1" id="KW-0812">Transmembrane</keyword>
<comment type="caution">
    <text evidence="2">The sequence shown here is derived from an EMBL/GenBank/DDBJ whole genome shotgun (WGS) entry which is preliminary data.</text>
</comment>
<name>A0A8S0RM26_OLEEU</name>
<evidence type="ECO:0000256" key="1">
    <source>
        <dbReference type="SAM" id="Phobius"/>
    </source>
</evidence>
<dbReference type="AlphaFoldDB" id="A0A8S0RM26"/>
<protein>
    <submittedName>
        <fullName evidence="2">Uncharacterized protein</fullName>
    </submittedName>
</protein>
<sequence length="72" mass="8159">MVLTSGKLAVMPTERPEGIAALQRSHKHRVQLHFATLLLVAIATGITSSELAIVTTWRRRRFEVREYSGRED</sequence>